<evidence type="ECO:0000313" key="2">
    <source>
        <dbReference type="Proteomes" id="UP000222424"/>
    </source>
</evidence>
<dbReference type="EMBL" id="MF498901">
    <property type="protein sequence ID" value="ASU01039.1"/>
    <property type="molecule type" value="Genomic_DNA"/>
</dbReference>
<protein>
    <submittedName>
        <fullName evidence="1">Exopolyphosphatase</fullName>
    </submittedName>
</protein>
<accession>A0A223LG15</accession>
<evidence type="ECO:0000313" key="1">
    <source>
        <dbReference type="EMBL" id="ASU01039.1"/>
    </source>
</evidence>
<reference evidence="2" key="1">
    <citation type="submission" date="2017-07" db="EMBL/GenBank/DDBJ databases">
        <authorList>
            <person name="Abker F."/>
            <person name="Adetunja A."/>
            <person name="Azinge I."/>
            <person name="Baskerville V."/>
            <person name="Brown C."/>
            <person name="Cabassa I."/>
            <person name="Cannady D."/>
            <person name="Duran G."/>
            <person name="Franklin M."/>
            <person name="Kontchou K."/>
            <person name="Kelly K.-A."/>
            <person name="Mohamed A."/>
            <person name="Okusolubo T."/>
            <person name="Oriala D."/>
            <person name="Shrestha A."/>
            <person name="Song A."/>
            <person name="Spruill R."/>
            <person name="Williams K."/>
            <person name="Nunn R."/>
            <person name="Johnson A."/>
            <person name="Erill I."/>
            <person name="Caruso S.M."/>
        </authorList>
    </citation>
    <scope>NUCLEOTIDE SEQUENCE [LARGE SCALE GENOMIC DNA]</scope>
</reference>
<gene>
    <name evidence="1" type="ORF">ANTHONY_199</name>
</gene>
<name>A0A223LG15_9CAUD</name>
<proteinExistence type="predicted"/>
<sequence>MMEKEIVKVFTTGSFENVVGVAMLEEILCTPKDDGAEPFLGITGFDVEVEYVKYLDFRNVEQFKGYKNIIIMGCAYMGGNLPAELAIELDNPFTNVLHVATFGEPLPYEHVVSLVEEDKASAATVLQVLQTANVLTSIANNGNYSKKAEALAEAANDYHNWTWYDNKITKILKSLHNAHGKYLPHLLKGKTVNSVVKEQQHAIAGQLMMMEEYIEDKLKQAITFRGRIGGVECMVRTTYAEQHVNEVANRLLEMNSYGIPVVACVGRTTNGNDMFSIRTKGVRADDFIQSITGERTGKEKVGNLFVPIKYNDLMSKSMMEALNHANG</sequence>
<dbReference type="Proteomes" id="UP000222424">
    <property type="component" value="Genome"/>
</dbReference>
<organism evidence="1 2">
    <name type="scientific">Bacillus phage Anthony</name>
    <dbReference type="NCBI Taxonomy" id="2024253"/>
    <lineage>
        <taxon>Viruses</taxon>
        <taxon>Duplodnaviria</taxon>
        <taxon>Heunggongvirae</taxon>
        <taxon>Uroviricota</taxon>
        <taxon>Caudoviricetes</taxon>
        <taxon>Herelleviridae</taxon>
        <taxon>Bastillevirinae</taxon>
        <taxon>Bastillevirus</taxon>
        <taxon>Bastillevirus CAM003</taxon>
    </lineage>
</organism>